<dbReference type="Gene3D" id="1.10.287.950">
    <property type="entry name" value="Methyl-accepting chemotaxis protein"/>
    <property type="match status" value="1"/>
</dbReference>
<feature type="domain" description="T-SNARE coiled-coil homology" evidence="9">
    <location>
        <begin position="537"/>
        <end position="599"/>
    </location>
</feature>
<dbReference type="CDD" id="cd06225">
    <property type="entry name" value="HAMP"/>
    <property type="match status" value="1"/>
</dbReference>
<dbReference type="Proteomes" id="UP000094291">
    <property type="component" value="Unassembled WGS sequence"/>
</dbReference>
<dbReference type="SMART" id="SM00283">
    <property type="entry name" value="MA"/>
    <property type="match status" value="1"/>
</dbReference>
<dbReference type="InterPro" id="IPR003660">
    <property type="entry name" value="HAMP_dom"/>
</dbReference>
<evidence type="ECO:0000313" key="12">
    <source>
        <dbReference type="Proteomes" id="UP000094291"/>
    </source>
</evidence>
<name>A0A1E2V759_9GAMM</name>
<feature type="domain" description="Methyl-accepting transducer" evidence="8">
    <location>
        <begin position="374"/>
        <end position="586"/>
    </location>
</feature>
<dbReference type="GO" id="GO:0005886">
    <property type="term" value="C:plasma membrane"/>
    <property type="evidence" value="ECO:0007669"/>
    <property type="project" value="UniProtKB-SubCell"/>
</dbReference>
<keyword evidence="2" id="KW-1003">Cell membrane</keyword>
<comment type="similarity">
    <text evidence="4">Belongs to the methyl-accepting chemotaxis (MCP) protein family.</text>
</comment>
<dbReference type="SUPFAM" id="SSF58104">
    <property type="entry name" value="Methyl-accepting chemotaxis protein (MCP) signaling domain"/>
    <property type="match status" value="1"/>
</dbReference>
<dbReference type="Pfam" id="PF00015">
    <property type="entry name" value="MCPsignal"/>
    <property type="match status" value="1"/>
</dbReference>
<evidence type="ECO:0000256" key="4">
    <source>
        <dbReference type="ARBA" id="ARBA00029447"/>
    </source>
</evidence>
<dbReference type="PANTHER" id="PTHR32089">
    <property type="entry name" value="METHYL-ACCEPTING CHEMOTAXIS PROTEIN MCPB"/>
    <property type="match status" value="1"/>
</dbReference>
<evidence type="ECO:0000256" key="7">
    <source>
        <dbReference type="SAM" id="Phobius"/>
    </source>
</evidence>
<feature type="transmembrane region" description="Helical" evidence="7">
    <location>
        <begin position="267"/>
        <end position="290"/>
    </location>
</feature>
<keyword evidence="7" id="KW-0472">Membrane</keyword>
<gene>
    <name evidence="11" type="ORF">BFW38_04055</name>
</gene>
<dbReference type="Gene3D" id="3.30.450.20">
    <property type="entry name" value="PAS domain"/>
    <property type="match status" value="2"/>
</dbReference>
<dbReference type="RefSeq" id="WP_068997243.1">
    <property type="nucleotide sequence ID" value="NZ_MDTQ01000001.1"/>
</dbReference>
<proteinExistence type="inferred from homology"/>
<dbReference type="GO" id="GO:0007165">
    <property type="term" value="P:signal transduction"/>
    <property type="evidence" value="ECO:0007669"/>
    <property type="project" value="UniProtKB-KW"/>
</dbReference>
<dbReference type="SMART" id="SM00304">
    <property type="entry name" value="HAMP"/>
    <property type="match status" value="1"/>
</dbReference>
<dbReference type="InterPro" id="IPR000727">
    <property type="entry name" value="T_SNARE_dom"/>
</dbReference>
<evidence type="ECO:0000256" key="5">
    <source>
        <dbReference type="PROSITE-ProRule" id="PRU00284"/>
    </source>
</evidence>
<dbReference type="STRING" id="197479.BFW38_04055"/>
<reference evidence="11 12" key="1">
    <citation type="submission" date="2016-08" db="EMBL/GenBank/DDBJ databases">
        <authorList>
            <person name="Seilhamer J.J."/>
        </authorList>
    </citation>
    <scope>NUCLEOTIDE SEQUENCE [LARGE SCALE GENOMIC DNA]</scope>
    <source>
        <strain evidence="11 12">PH27A</strain>
    </source>
</reference>
<keyword evidence="3 5" id="KW-0807">Transducer</keyword>
<keyword evidence="7" id="KW-0812">Transmembrane</keyword>
<dbReference type="PANTHER" id="PTHR32089:SF117">
    <property type="entry name" value="METHYL ACCEPTING SENSORY TRANSDUCER WITH CACHE_1 SMALL MOLECULE BINDING DOMAIN"/>
    <property type="match status" value="1"/>
</dbReference>
<evidence type="ECO:0000256" key="2">
    <source>
        <dbReference type="ARBA" id="ARBA00022519"/>
    </source>
</evidence>
<feature type="coiled-coil region" evidence="6">
    <location>
        <begin position="550"/>
        <end position="616"/>
    </location>
</feature>
<evidence type="ECO:0000313" key="11">
    <source>
        <dbReference type="EMBL" id="ODC02848.1"/>
    </source>
</evidence>
<dbReference type="CDD" id="cd11386">
    <property type="entry name" value="MCP_signal"/>
    <property type="match status" value="1"/>
</dbReference>
<dbReference type="InterPro" id="IPR004089">
    <property type="entry name" value="MCPsignal_dom"/>
</dbReference>
<dbReference type="PROSITE" id="PS50885">
    <property type="entry name" value="HAMP"/>
    <property type="match status" value="1"/>
</dbReference>
<evidence type="ECO:0008006" key="13">
    <source>
        <dbReference type="Google" id="ProtNLM"/>
    </source>
</evidence>
<organism evidence="11 12">
    <name type="scientific">Terasakiispira papahanaumokuakeensis</name>
    <dbReference type="NCBI Taxonomy" id="197479"/>
    <lineage>
        <taxon>Bacteria</taxon>
        <taxon>Pseudomonadati</taxon>
        <taxon>Pseudomonadota</taxon>
        <taxon>Gammaproteobacteria</taxon>
        <taxon>Oceanospirillales</taxon>
        <taxon>Terasakiispira</taxon>
    </lineage>
</organism>
<dbReference type="Pfam" id="PF00672">
    <property type="entry name" value="HAMP"/>
    <property type="match status" value="1"/>
</dbReference>
<keyword evidence="7" id="KW-1133">Transmembrane helix</keyword>
<dbReference type="FunFam" id="1.10.287.950:FF:000001">
    <property type="entry name" value="Methyl-accepting chemotaxis sensory transducer"/>
    <property type="match status" value="1"/>
</dbReference>
<evidence type="ECO:0000259" key="9">
    <source>
        <dbReference type="PROSITE" id="PS50192"/>
    </source>
</evidence>
<protein>
    <recommendedName>
        <fullName evidence="13">Chemotaxis protein</fullName>
    </recommendedName>
</protein>
<dbReference type="PROSITE" id="PS50111">
    <property type="entry name" value="CHEMOTAXIS_TRANSDUC_2"/>
    <property type="match status" value="1"/>
</dbReference>
<feature type="domain" description="HAMP" evidence="10">
    <location>
        <begin position="291"/>
        <end position="345"/>
    </location>
</feature>
<comment type="subcellular location">
    <subcellularLocation>
        <location evidence="1">Cell inner membrane</location>
        <topology evidence="1">Multi-pass membrane protein</topology>
    </subcellularLocation>
</comment>
<comment type="caution">
    <text evidence="11">The sequence shown here is derived from an EMBL/GenBank/DDBJ whole genome shotgun (WGS) entry which is preliminary data.</text>
</comment>
<accession>A0A1E2V759</accession>
<keyword evidence="12" id="KW-1185">Reference proteome</keyword>
<dbReference type="EMBL" id="MDTQ01000001">
    <property type="protein sequence ID" value="ODC02848.1"/>
    <property type="molecule type" value="Genomic_DNA"/>
</dbReference>
<evidence type="ECO:0000256" key="3">
    <source>
        <dbReference type="ARBA" id="ARBA00023224"/>
    </source>
</evidence>
<dbReference type="GO" id="GO:0004888">
    <property type="term" value="F:transmembrane signaling receptor activity"/>
    <property type="evidence" value="ECO:0007669"/>
    <property type="project" value="InterPro"/>
</dbReference>
<keyword evidence="2" id="KW-0997">Cell inner membrane</keyword>
<dbReference type="PROSITE" id="PS50192">
    <property type="entry name" value="T_SNARE"/>
    <property type="match status" value="1"/>
</dbReference>
<sequence>MTLSFRVRLLIPILVLLLIGLLGVGGVSLSMLQQEGKQAIQAELNSTLQTAASMSEEWVDAKASIVSAAAHDLSQQPDEWLRPLNMSKRAGHLTQISVALSSIPNLHQAEPFDDLPDDYDARKRPWYQNALSHKGTTLIEPFFEVSSQQLRISLTRALDNGMEGVVLGEVTVDAVLAKLMSLSTRWTSQLWLMDTDNQLIAHPNKAWTGQSLQSVLPDAVLPKEGELGQLTYQGKQWFTSTITLPNLKWRFLLLVDRDEALSAQQRLLWQLISLGVLVLAIVGAILFWLIHHQTKPLRRLVGLMNNISSGEGDLTARLAVERQDEFGQVSQAFNRFVERLQGTIRDIIQLTVRLTDDARGSAEQSRLTLDELGRQQAELSQLSAAAQQMSAATGEIADNADRAASAAQEAADSTQQGLGVVDQNRTAIDQLAGQVNGAAQVIAEVDGQAQKITGILATIQGIAEQTNLLALNAAIEAARAGEHGRGFAVVADEVRELSSRTHRSTEEIQQMISELQQVTGRAVKGMQASESMAHDSVSHATEAADQLRQIDQANATIRDMAIQIASAVEEQNAVTAEISGNTDQIRTLAETLSEQADTAQRRAQELSDVADALKALTDRFKV</sequence>
<evidence type="ECO:0000256" key="6">
    <source>
        <dbReference type="SAM" id="Coils"/>
    </source>
</evidence>
<dbReference type="InterPro" id="IPR004090">
    <property type="entry name" value="Chemotax_Me-accpt_rcpt"/>
</dbReference>
<dbReference type="AlphaFoldDB" id="A0A1E2V759"/>
<keyword evidence="6" id="KW-0175">Coiled coil</keyword>
<dbReference type="PRINTS" id="PR00260">
    <property type="entry name" value="CHEMTRNSDUCR"/>
</dbReference>
<evidence type="ECO:0000259" key="10">
    <source>
        <dbReference type="PROSITE" id="PS50885"/>
    </source>
</evidence>
<evidence type="ECO:0000259" key="8">
    <source>
        <dbReference type="PROSITE" id="PS50111"/>
    </source>
</evidence>
<dbReference type="GO" id="GO:0006935">
    <property type="term" value="P:chemotaxis"/>
    <property type="evidence" value="ECO:0007669"/>
    <property type="project" value="InterPro"/>
</dbReference>
<evidence type="ECO:0000256" key="1">
    <source>
        <dbReference type="ARBA" id="ARBA00004429"/>
    </source>
</evidence>